<evidence type="ECO:0000256" key="1">
    <source>
        <dbReference type="ARBA" id="ARBA00010759"/>
    </source>
</evidence>
<sequence>MKRKKVKIIQLPNKILRQKSIDVPWPLNEEDEKLAQQMIDHIDYSQEEGQTMYRPGVGVAAVQYGILKNMFYVNVNNGKDDIIFKDVIINPKVLGTSESELALHHGEGCLSVGENWPNQEGFVRRKKVIKVEGYSYFDKVKKVWTVSDYVAIVFQHELDHLQGKLFIDRINKKAPWKKVDKLETI</sequence>
<keyword evidence="2" id="KW-0479">Metal-binding</keyword>
<dbReference type="PIRSF" id="PIRSF004749">
    <property type="entry name" value="Pep_def"/>
    <property type="match status" value="1"/>
</dbReference>
<keyword evidence="4" id="KW-1185">Reference proteome</keyword>
<protein>
    <recommendedName>
        <fullName evidence="2">Peptide deformylase</fullName>
        <shortName evidence="2">PDF</shortName>
        <ecNumber evidence="2">3.5.1.88</ecNumber>
    </recommendedName>
    <alternativeName>
        <fullName evidence="2">Polypeptide deformylase</fullName>
    </alternativeName>
</protein>
<dbReference type="EC" id="3.5.1.88" evidence="2"/>
<comment type="function">
    <text evidence="2">Removes the formyl group from the N-terminal Met of newly synthesized proteins. Requires at least a dipeptide for an efficient rate of reaction. N-terminal L-methionine is a prerequisite for activity but the enzyme has broad specificity at other positions.</text>
</comment>
<keyword evidence="2" id="KW-0408">Iron</keyword>
<keyword evidence="2" id="KW-0648">Protein biosynthesis</keyword>
<keyword evidence="2 3" id="KW-0378">Hydrolase</keyword>
<dbReference type="CDD" id="cd00487">
    <property type="entry name" value="Pep_deformylase"/>
    <property type="match status" value="1"/>
</dbReference>
<dbReference type="NCBIfam" id="TIGR00079">
    <property type="entry name" value="pept_deformyl"/>
    <property type="match status" value="1"/>
</dbReference>
<reference evidence="3" key="1">
    <citation type="submission" date="2023-04" db="EMBL/GenBank/DDBJ databases">
        <title>Completed genome of Mycoplasma lagogenitalium type strain 12MS.</title>
        <authorList>
            <person name="Spergser J."/>
        </authorList>
    </citation>
    <scope>NUCLEOTIDE SEQUENCE</scope>
    <source>
        <strain evidence="3">12MS</strain>
    </source>
</reference>
<name>A0ABY8LVX6_9BACT</name>
<dbReference type="EMBL" id="CP122979">
    <property type="protein sequence ID" value="WGI36688.1"/>
    <property type="molecule type" value="Genomic_DNA"/>
</dbReference>
<feature type="binding site" evidence="2">
    <location>
        <position position="156"/>
    </location>
    <ligand>
        <name>Fe cation</name>
        <dbReference type="ChEBI" id="CHEBI:24875"/>
    </ligand>
</feature>
<comment type="catalytic activity">
    <reaction evidence="2">
        <text>N-terminal N-formyl-L-methionyl-[peptide] + H2O = N-terminal L-methionyl-[peptide] + formate</text>
        <dbReference type="Rhea" id="RHEA:24420"/>
        <dbReference type="Rhea" id="RHEA-COMP:10639"/>
        <dbReference type="Rhea" id="RHEA-COMP:10640"/>
        <dbReference type="ChEBI" id="CHEBI:15377"/>
        <dbReference type="ChEBI" id="CHEBI:15740"/>
        <dbReference type="ChEBI" id="CHEBI:49298"/>
        <dbReference type="ChEBI" id="CHEBI:64731"/>
        <dbReference type="EC" id="3.5.1.88"/>
    </reaction>
</comment>
<dbReference type="PANTHER" id="PTHR10458:SF22">
    <property type="entry name" value="PEPTIDE DEFORMYLASE"/>
    <property type="match status" value="1"/>
</dbReference>
<comment type="similarity">
    <text evidence="1 2">Belongs to the polypeptide deformylase family.</text>
</comment>
<dbReference type="GO" id="GO:0042586">
    <property type="term" value="F:peptide deformylase activity"/>
    <property type="evidence" value="ECO:0007669"/>
    <property type="project" value="UniProtKB-EC"/>
</dbReference>
<dbReference type="HAMAP" id="MF_00163">
    <property type="entry name" value="Pep_deformylase"/>
    <property type="match status" value="1"/>
</dbReference>
<dbReference type="Gene3D" id="3.90.45.10">
    <property type="entry name" value="Peptide deformylase"/>
    <property type="match status" value="1"/>
</dbReference>
<accession>A0ABY8LVX6</accession>
<dbReference type="InterPro" id="IPR036821">
    <property type="entry name" value="Peptide_deformylase_sf"/>
</dbReference>
<feature type="active site" evidence="2">
    <location>
        <position position="157"/>
    </location>
</feature>
<dbReference type="SUPFAM" id="SSF56420">
    <property type="entry name" value="Peptide deformylase"/>
    <property type="match status" value="1"/>
</dbReference>
<dbReference type="PRINTS" id="PR01576">
    <property type="entry name" value="PDEFORMYLASE"/>
</dbReference>
<feature type="binding site" evidence="2">
    <location>
        <position position="160"/>
    </location>
    <ligand>
        <name>Fe cation</name>
        <dbReference type="ChEBI" id="CHEBI:24875"/>
    </ligand>
</feature>
<proteinExistence type="inferred from homology"/>
<dbReference type="InterPro" id="IPR023635">
    <property type="entry name" value="Peptide_deformylase"/>
</dbReference>
<dbReference type="Pfam" id="PF01327">
    <property type="entry name" value="Pep_deformylase"/>
    <property type="match status" value="1"/>
</dbReference>
<dbReference type="RefSeq" id="WP_280101989.1">
    <property type="nucleotide sequence ID" value="NZ_CP122979.1"/>
</dbReference>
<dbReference type="Proteomes" id="UP001179842">
    <property type="component" value="Chromosome"/>
</dbReference>
<organism evidence="3 4">
    <name type="scientific">Mesomycoplasma lagogenitalium</name>
    <dbReference type="NCBI Taxonomy" id="171286"/>
    <lineage>
        <taxon>Bacteria</taxon>
        <taxon>Bacillati</taxon>
        <taxon>Mycoplasmatota</taxon>
        <taxon>Mycoplasmoidales</taxon>
        <taxon>Metamycoplasmataceae</taxon>
        <taxon>Mesomycoplasma</taxon>
    </lineage>
</organism>
<dbReference type="PANTHER" id="PTHR10458">
    <property type="entry name" value="PEPTIDE DEFORMYLASE"/>
    <property type="match status" value="1"/>
</dbReference>
<feature type="binding site" evidence="2">
    <location>
        <position position="109"/>
    </location>
    <ligand>
        <name>Fe cation</name>
        <dbReference type="ChEBI" id="CHEBI:24875"/>
    </ligand>
</feature>
<comment type="cofactor">
    <cofactor evidence="2">
        <name>Fe(2+)</name>
        <dbReference type="ChEBI" id="CHEBI:29033"/>
    </cofactor>
    <text evidence="2">Binds 1 Fe(2+) ion.</text>
</comment>
<evidence type="ECO:0000256" key="2">
    <source>
        <dbReference type="HAMAP-Rule" id="MF_00163"/>
    </source>
</evidence>
<evidence type="ECO:0000313" key="4">
    <source>
        <dbReference type="Proteomes" id="UP001179842"/>
    </source>
</evidence>
<gene>
    <name evidence="2 3" type="primary">def</name>
    <name evidence="3" type="ORF">QEG99_00160</name>
</gene>
<evidence type="ECO:0000313" key="3">
    <source>
        <dbReference type="EMBL" id="WGI36688.1"/>
    </source>
</evidence>